<protein>
    <recommendedName>
        <fullName evidence="2">MlaB-like STAS domain-containing protein</fullName>
    </recommendedName>
</protein>
<dbReference type="Proteomes" id="UP000228593">
    <property type="component" value="Unassembled WGS sequence"/>
</dbReference>
<feature type="domain" description="MlaB-like STAS" evidence="2">
    <location>
        <begin position="368"/>
        <end position="434"/>
    </location>
</feature>
<dbReference type="InterPro" id="IPR036513">
    <property type="entry name" value="STAS_dom_sf"/>
</dbReference>
<evidence type="ECO:0000313" key="3">
    <source>
        <dbReference type="EMBL" id="PIL38570.1"/>
    </source>
</evidence>
<proteinExistence type="predicted"/>
<sequence>MGIFSFLKKKDAPPDPAAAAANSRLRGGEPSRLGLEHEAERGRQREIARATAAKIDAIESAMAFDIFNEPEPAWGSQPRRPRTNVQIEANAAGADTWPVLELATTELLADDAMPDAASAPQTAPVIEEIAILFANAQLQLAEQMLVDSLAGVGQSDRNVWWMLFDLYQGSGAQDAFDNVAIDYASRFETSPPSWNPLPHAGLVNTFAGVTPTESFGPLLDAAIAPQLQRLLELAAGSPATRLEFGRVTDVTPEGCARLLAALSLLRGGGRELIVAGAAELAETVRATIAIGQRDASEAPWLLLLELLQLMNREKDFEETAMDYCVTYELSPPSFEAPANVANVANAASARAPSRSDRFMLPALIDGPAARLFDAIDDYAAQYQPLVLDCSRLARIDYNAAAAWLVRLRALAAAGKIIELRDVNHLVAALFRLMGYGEAARLFPHKY</sequence>
<dbReference type="InterPro" id="IPR058548">
    <property type="entry name" value="MlaB-like_STAS"/>
</dbReference>
<dbReference type="Gene3D" id="3.30.750.24">
    <property type="entry name" value="STAS domain"/>
    <property type="match status" value="1"/>
</dbReference>
<gene>
    <name evidence="3" type="ORF">CR103_17310</name>
</gene>
<evidence type="ECO:0000259" key="2">
    <source>
        <dbReference type="Pfam" id="PF13466"/>
    </source>
</evidence>
<reference evidence="3 4" key="1">
    <citation type="submission" date="2017-10" db="EMBL/GenBank/DDBJ databases">
        <title>Massilia psychrophilum sp. nov., a novel purple-pigmented bacterium isolated from Tianshan glacier, Xinjiang Municipality, China.</title>
        <authorList>
            <person name="Wang H."/>
        </authorList>
    </citation>
    <scope>NUCLEOTIDE SEQUENCE [LARGE SCALE GENOMIC DNA]</scope>
    <source>
        <strain evidence="3 4">JCM 30813</strain>
    </source>
</reference>
<evidence type="ECO:0000256" key="1">
    <source>
        <dbReference type="SAM" id="MobiDB-lite"/>
    </source>
</evidence>
<organism evidence="3 4">
    <name type="scientific">Massilia psychrophila</name>
    <dbReference type="NCBI Taxonomy" id="1603353"/>
    <lineage>
        <taxon>Bacteria</taxon>
        <taxon>Pseudomonadati</taxon>
        <taxon>Pseudomonadota</taxon>
        <taxon>Betaproteobacteria</taxon>
        <taxon>Burkholderiales</taxon>
        <taxon>Oxalobacteraceae</taxon>
        <taxon>Telluria group</taxon>
        <taxon>Massilia</taxon>
    </lineage>
</organism>
<dbReference type="RefSeq" id="WP_099917200.1">
    <property type="nucleotide sequence ID" value="NZ_BMHS01000023.1"/>
</dbReference>
<dbReference type="OrthoDB" id="5298269at2"/>
<dbReference type="SUPFAM" id="SSF52091">
    <property type="entry name" value="SpoIIaa-like"/>
    <property type="match status" value="1"/>
</dbReference>
<feature type="region of interest" description="Disordered" evidence="1">
    <location>
        <begin position="10"/>
        <end position="44"/>
    </location>
</feature>
<feature type="compositionally biased region" description="Basic and acidic residues" evidence="1">
    <location>
        <begin position="26"/>
        <end position="44"/>
    </location>
</feature>
<dbReference type="EMBL" id="PDOB01000033">
    <property type="protein sequence ID" value="PIL38570.1"/>
    <property type="molecule type" value="Genomic_DNA"/>
</dbReference>
<evidence type="ECO:0000313" key="4">
    <source>
        <dbReference type="Proteomes" id="UP000228593"/>
    </source>
</evidence>
<dbReference type="Pfam" id="PF13466">
    <property type="entry name" value="STAS_2"/>
    <property type="match status" value="1"/>
</dbReference>
<accession>A0A2G8SXQ2</accession>
<name>A0A2G8SXQ2_9BURK</name>
<dbReference type="AlphaFoldDB" id="A0A2G8SXQ2"/>
<keyword evidence="4" id="KW-1185">Reference proteome</keyword>
<comment type="caution">
    <text evidence="3">The sequence shown here is derived from an EMBL/GenBank/DDBJ whole genome shotgun (WGS) entry which is preliminary data.</text>
</comment>